<dbReference type="FunCoup" id="A0A0P0WMP7">
    <property type="interactions" value="1"/>
</dbReference>
<proteinExistence type="predicted"/>
<reference evidence="1 2" key="2">
    <citation type="journal article" date="2013" name="Plant Cell Physiol.">
        <title>Rice Annotation Project Database (RAP-DB): an integrative and interactive database for rice genomics.</title>
        <authorList>
            <person name="Sakai H."/>
            <person name="Lee S.S."/>
            <person name="Tanaka T."/>
            <person name="Numa H."/>
            <person name="Kim J."/>
            <person name="Kawahara Y."/>
            <person name="Wakimoto H."/>
            <person name="Yang C.C."/>
            <person name="Iwamoto M."/>
            <person name="Abe T."/>
            <person name="Yamada Y."/>
            <person name="Muto A."/>
            <person name="Inokuchi H."/>
            <person name="Ikemura T."/>
            <person name="Matsumoto T."/>
            <person name="Sasaki T."/>
            <person name="Itoh T."/>
        </authorList>
    </citation>
    <scope>NUCLEOTIDE SEQUENCE [LARGE SCALE GENOMIC DNA]</scope>
    <source>
        <strain evidence="2">cv. Nipponbare</strain>
    </source>
</reference>
<organism evidence="1 2">
    <name type="scientific">Oryza sativa subsp. japonica</name>
    <name type="common">Rice</name>
    <dbReference type="NCBI Taxonomy" id="39947"/>
    <lineage>
        <taxon>Eukaryota</taxon>
        <taxon>Viridiplantae</taxon>
        <taxon>Streptophyta</taxon>
        <taxon>Embryophyta</taxon>
        <taxon>Tracheophyta</taxon>
        <taxon>Spermatophyta</taxon>
        <taxon>Magnoliopsida</taxon>
        <taxon>Liliopsida</taxon>
        <taxon>Poales</taxon>
        <taxon>Poaceae</taxon>
        <taxon>BOP clade</taxon>
        <taxon>Oryzoideae</taxon>
        <taxon>Oryzeae</taxon>
        <taxon>Oryzinae</taxon>
        <taxon>Oryza</taxon>
        <taxon>Oryza sativa</taxon>
    </lineage>
</organism>
<protein>
    <submittedName>
        <fullName evidence="1">Os05g0434000 protein</fullName>
    </submittedName>
</protein>
<evidence type="ECO:0000313" key="2">
    <source>
        <dbReference type="Proteomes" id="UP000059680"/>
    </source>
</evidence>
<dbReference type="PaxDb" id="39947-A0A0P0WMP7"/>
<keyword evidence="2" id="KW-1185">Reference proteome</keyword>
<accession>A0A0P0WMP7</accession>
<dbReference type="InParanoid" id="A0A0P0WMP7"/>
<gene>
    <name evidence="1" type="ordered locus">Os05g0434000</name>
    <name evidence="1" type="ORF">OSNPB_050434000</name>
</gene>
<dbReference type="Proteomes" id="UP000059680">
    <property type="component" value="Chromosome 5"/>
</dbReference>
<dbReference type="EMBL" id="AP014961">
    <property type="protein sequence ID" value="BAS94183.1"/>
    <property type="molecule type" value="Genomic_DNA"/>
</dbReference>
<name>A0A0P0WMP7_ORYSJ</name>
<reference evidence="2" key="1">
    <citation type="journal article" date="2005" name="Nature">
        <title>The map-based sequence of the rice genome.</title>
        <authorList>
            <consortium name="International rice genome sequencing project (IRGSP)"/>
            <person name="Matsumoto T."/>
            <person name="Wu J."/>
            <person name="Kanamori H."/>
            <person name="Katayose Y."/>
            <person name="Fujisawa M."/>
            <person name="Namiki N."/>
            <person name="Mizuno H."/>
            <person name="Yamamoto K."/>
            <person name="Antonio B.A."/>
            <person name="Baba T."/>
            <person name="Sakata K."/>
            <person name="Nagamura Y."/>
            <person name="Aoki H."/>
            <person name="Arikawa K."/>
            <person name="Arita K."/>
            <person name="Bito T."/>
            <person name="Chiden Y."/>
            <person name="Fujitsuka N."/>
            <person name="Fukunaka R."/>
            <person name="Hamada M."/>
            <person name="Harada C."/>
            <person name="Hayashi A."/>
            <person name="Hijishita S."/>
            <person name="Honda M."/>
            <person name="Hosokawa S."/>
            <person name="Ichikawa Y."/>
            <person name="Idonuma A."/>
            <person name="Iijima M."/>
            <person name="Ikeda M."/>
            <person name="Ikeno M."/>
            <person name="Ito K."/>
            <person name="Ito S."/>
            <person name="Ito T."/>
            <person name="Ito Y."/>
            <person name="Ito Y."/>
            <person name="Iwabuchi A."/>
            <person name="Kamiya K."/>
            <person name="Karasawa W."/>
            <person name="Kurita K."/>
            <person name="Katagiri S."/>
            <person name="Kikuta A."/>
            <person name="Kobayashi H."/>
            <person name="Kobayashi N."/>
            <person name="Machita K."/>
            <person name="Maehara T."/>
            <person name="Masukawa M."/>
            <person name="Mizubayashi T."/>
            <person name="Mukai Y."/>
            <person name="Nagasaki H."/>
            <person name="Nagata Y."/>
            <person name="Naito S."/>
            <person name="Nakashima M."/>
            <person name="Nakama Y."/>
            <person name="Nakamichi Y."/>
            <person name="Nakamura M."/>
            <person name="Meguro A."/>
            <person name="Negishi M."/>
            <person name="Ohta I."/>
            <person name="Ohta T."/>
            <person name="Okamoto M."/>
            <person name="Ono N."/>
            <person name="Saji S."/>
            <person name="Sakaguchi M."/>
            <person name="Sakai K."/>
            <person name="Shibata M."/>
            <person name="Shimokawa T."/>
            <person name="Song J."/>
            <person name="Takazaki Y."/>
            <person name="Terasawa K."/>
            <person name="Tsugane M."/>
            <person name="Tsuji K."/>
            <person name="Ueda S."/>
            <person name="Waki K."/>
            <person name="Yamagata H."/>
            <person name="Yamamoto M."/>
            <person name="Yamamoto S."/>
            <person name="Yamane H."/>
            <person name="Yoshiki S."/>
            <person name="Yoshihara R."/>
            <person name="Yukawa K."/>
            <person name="Zhong H."/>
            <person name="Yano M."/>
            <person name="Yuan Q."/>
            <person name="Ouyang S."/>
            <person name="Liu J."/>
            <person name="Jones K.M."/>
            <person name="Gansberger K."/>
            <person name="Moffat K."/>
            <person name="Hill J."/>
            <person name="Bera J."/>
            <person name="Fadrosh D."/>
            <person name="Jin S."/>
            <person name="Johri S."/>
            <person name="Kim M."/>
            <person name="Overton L."/>
            <person name="Reardon M."/>
            <person name="Tsitrin T."/>
            <person name="Vuong H."/>
            <person name="Weaver B."/>
            <person name="Ciecko A."/>
            <person name="Tallon L."/>
            <person name="Jackson J."/>
            <person name="Pai G."/>
            <person name="Aken S.V."/>
            <person name="Utterback T."/>
            <person name="Reidmuller S."/>
            <person name="Feldblyum T."/>
            <person name="Hsiao J."/>
            <person name="Zismann V."/>
            <person name="Iobst S."/>
            <person name="de Vazeille A.R."/>
            <person name="Buell C.R."/>
            <person name="Ying K."/>
            <person name="Li Y."/>
            <person name="Lu T."/>
            <person name="Huang Y."/>
            <person name="Zhao Q."/>
            <person name="Feng Q."/>
            <person name="Zhang L."/>
            <person name="Zhu J."/>
            <person name="Weng Q."/>
            <person name="Mu J."/>
            <person name="Lu Y."/>
            <person name="Fan D."/>
            <person name="Liu Y."/>
            <person name="Guan J."/>
            <person name="Zhang Y."/>
            <person name="Yu S."/>
            <person name="Liu X."/>
            <person name="Zhang Y."/>
            <person name="Hong G."/>
            <person name="Han B."/>
            <person name="Choisne N."/>
            <person name="Demange N."/>
            <person name="Orjeda G."/>
            <person name="Samain S."/>
            <person name="Cattolico L."/>
            <person name="Pelletier E."/>
            <person name="Couloux A."/>
            <person name="Segurens B."/>
            <person name="Wincker P."/>
            <person name="D'Hont A."/>
            <person name="Scarpelli C."/>
            <person name="Weissenbach J."/>
            <person name="Salanoubat M."/>
            <person name="Quetier F."/>
            <person name="Yu Y."/>
            <person name="Kim H.R."/>
            <person name="Rambo T."/>
            <person name="Currie J."/>
            <person name="Collura K."/>
            <person name="Luo M."/>
            <person name="Yang T."/>
            <person name="Ammiraju J.S.S."/>
            <person name="Engler F."/>
            <person name="Soderlund C."/>
            <person name="Wing R.A."/>
            <person name="Palmer L.E."/>
            <person name="de la Bastide M."/>
            <person name="Spiegel L."/>
            <person name="Nascimento L."/>
            <person name="Zutavern T."/>
            <person name="O'Shaughnessy A."/>
            <person name="Dike S."/>
            <person name="Dedhia N."/>
            <person name="Preston R."/>
            <person name="Balija V."/>
            <person name="McCombie W.R."/>
            <person name="Chow T."/>
            <person name="Chen H."/>
            <person name="Chung M."/>
            <person name="Chen C."/>
            <person name="Shaw J."/>
            <person name="Wu H."/>
            <person name="Hsiao K."/>
            <person name="Chao Y."/>
            <person name="Chu M."/>
            <person name="Cheng C."/>
            <person name="Hour A."/>
            <person name="Lee P."/>
            <person name="Lin S."/>
            <person name="Lin Y."/>
            <person name="Liou J."/>
            <person name="Liu S."/>
            <person name="Hsing Y."/>
            <person name="Raghuvanshi S."/>
            <person name="Mohanty A."/>
            <person name="Bharti A.K."/>
            <person name="Gaur A."/>
            <person name="Gupta V."/>
            <person name="Kumar D."/>
            <person name="Ravi V."/>
            <person name="Vij S."/>
            <person name="Kapur A."/>
            <person name="Khurana P."/>
            <person name="Khurana P."/>
            <person name="Khurana J.P."/>
            <person name="Tyagi A.K."/>
            <person name="Gaikwad K."/>
            <person name="Singh A."/>
            <person name="Dalal V."/>
            <person name="Srivastava S."/>
            <person name="Dixit A."/>
            <person name="Pal A.K."/>
            <person name="Ghazi I.A."/>
            <person name="Yadav M."/>
            <person name="Pandit A."/>
            <person name="Bhargava A."/>
            <person name="Sureshbabu K."/>
            <person name="Batra K."/>
            <person name="Sharma T.R."/>
            <person name="Mohapatra T."/>
            <person name="Singh N.K."/>
            <person name="Messing J."/>
            <person name="Nelson A.B."/>
            <person name="Fuks G."/>
            <person name="Kavchok S."/>
            <person name="Keizer G."/>
            <person name="Linton E."/>
            <person name="Llaca V."/>
            <person name="Song R."/>
            <person name="Tanyolac B."/>
            <person name="Young S."/>
            <person name="Ho-Il K."/>
            <person name="Hahn J.H."/>
            <person name="Sangsakoo G."/>
            <person name="Vanavichit A."/>
            <person name="de Mattos Luiz.A.T."/>
            <person name="Zimmer P.D."/>
            <person name="Malone G."/>
            <person name="Dellagostin O."/>
            <person name="de Oliveira A.C."/>
            <person name="Bevan M."/>
            <person name="Bancroft I."/>
            <person name="Minx P."/>
            <person name="Cordum H."/>
            <person name="Wilson R."/>
            <person name="Cheng Z."/>
            <person name="Jin W."/>
            <person name="Jiang J."/>
            <person name="Leong S.A."/>
            <person name="Iwama H."/>
            <person name="Gojobori T."/>
            <person name="Itoh T."/>
            <person name="Niimura Y."/>
            <person name="Fujii Y."/>
            <person name="Habara T."/>
            <person name="Sakai H."/>
            <person name="Sato Y."/>
            <person name="Wilson G."/>
            <person name="Kumar K."/>
            <person name="McCouch S."/>
            <person name="Juretic N."/>
            <person name="Hoen D."/>
            <person name="Wright S."/>
            <person name="Bruskiewich R."/>
            <person name="Bureau T."/>
            <person name="Miyao A."/>
            <person name="Hirochika H."/>
            <person name="Nishikawa T."/>
            <person name="Kadowaki K."/>
            <person name="Sugiura M."/>
            <person name="Burr B."/>
            <person name="Sasaki T."/>
        </authorList>
    </citation>
    <scope>NUCLEOTIDE SEQUENCE [LARGE SCALE GENOMIC DNA]</scope>
    <source>
        <strain evidence="2">cv. Nipponbare</strain>
    </source>
</reference>
<dbReference type="STRING" id="39947.A0A0P0WMP7"/>
<reference evidence="1 2" key="3">
    <citation type="journal article" date="2013" name="Rice">
        <title>Improvement of the Oryza sativa Nipponbare reference genome using next generation sequence and optical map data.</title>
        <authorList>
            <person name="Kawahara Y."/>
            <person name="de la Bastide M."/>
            <person name="Hamilton J.P."/>
            <person name="Kanamori H."/>
            <person name="McCombie W.R."/>
            <person name="Ouyang S."/>
            <person name="Schwartz D.C."/>
            <person name="Tanaka T."/>
            <person name="Wu J."/>
            <person name="Zhou S."/>
            <person name="Childs K.L."/>
            <person name="Davidson R.M."/>
            <person name="Lin H."/>
            <person name="Quesada-Ocampo L."/>
            <person name="Vaillancourt B."/>
            <person name="Sakai H."/>
            <person name="Lee S.S."/>
            <person name="Kim J."/>
            <person name="Numa H."/>
            <person name="Itoh T."/>
            <person name="Buell C.R."/>
            <person name="Matsumoto T."/>
        </authorList>
    </citation>
    <scope>NUCLEOTIDE SEQUENCE [LARGE SCALE GENOMIC DNA]</scope>
    <source>
        <strain evidence="2">cv. Nipponbare</strain>
    </source>
</reference>
<dbReference type="AlphaFoldDB" id="A0A0P0WMP7"/>
<sequence>MESDNLCPMCNRFDEDCGHLFLKCKGVKECWRSLNLEEVRLRLVQYQSGKETVKEILSMTAKDQLKAVVLLWKWWYARNKANVGDKKLTSLEVCDAVLYHIMDLEKLHQCRTPCMKVNGRWEQPPADIYKMNSDASFDVSTKTGGWGFLARGSNGEFLEGGYGYILRASSPL</sequence>
<evidence type="ECO:0000313" key="1">
    <source>
        <dbReference type="EMBL" id="BAS94183.1"/>
    </source>
</evidence>